<evidence type="ECO:0000313" key="1">
    <source>
        <dbReference type="EMBL" id="QDZ25568.1"/>
    </source>
</evidence>
<sequence>MEENKPILYPIALPNANKKKKSNGGGGLACAVGNCFANTNGKTYTMTPSPFGKGGGGGSGAMAIGDREDKENSNIEAAMEGIRAMKEVLSRNNSAHELDIEVTSRAVNMRHNHVKPPRRDTPPSKVSVLAKIDNVLSESAKVTPLASQASSGSSAFTLQDEVIGSLSSTPRMASHLDVTPPKKSGTAGFIDMGALHSNGSSSITFSNDATPVKDCDRMLQEMMGSSNASPKSPTTMLAHSLYLKAQDTAPAEQRSKSRSSNRVQVVASLLGAVALFTVTRLVGGGKRSRT</sequence>
<protein>
    <submittedName>
        <fullName evidence="1">Uncharacterized protein</fullName>
    </submittedName>
</protein>
<name>A0A5B8MXN7_9CHLO</name>
<keyword evidence="2" id="KW-1185">Reference proteome</keyword>
<dbReference type="EMBL" id="CP031051">
    <property type="protein sequence ID" value="QDZ25568.1"/>
    <property type="molecule type" value="Genomic_DNA"/>
</dbReference>
<gene>
    <name evidence="1" type="ORF">A3770_18p80860</name>
</gene>
<proteinExistence type="predicted"/>
<dbReference type="Proteomes" id="UP000316726">
    <property type="component" value="Chromosome 18"/>
</dbReference>
<dbReference type="AlphaFoldDB" id="A0A5B8MXN7"/>
<organism evidence="1 2">
    <name type="scientific">Chloropicon primus</name>
    <dbReference type="NCBI Taxonomy" id="1764295"/>
    <lineage>
        <taxon>Eukaryota</taxon>
        <taxon>Viridiplantae</taxon>
        <taxon>Chlorophyta</taxon>
        <taxon>Chloropicophyceae</taxon>
        <taxon>Chloropicales</taxon>
        <taxon>Chloropicaceae</taxon>
        <taxon>Chloropicon</taxon>
    </lineage>
</organism>
<reference evidence="1 2" key="1">
    <citation type="submission" date="2018-07" db="EMBL/GenBank/DDBJ databases">
        <title>The complete nuclear genome of the prasinophyte Chloropicon primus (CCMP1205).</title>
        <authorList>
            <person name="Pombert J.-F."/>
            <person name="Otis C."/>
            <person name="Turmel M."/>
            <person name="Lemieux C."/>
        </authorList>
    </citation>
    <scope>NUCLEOTIDE SEQUENCE [LARGE SCALE GENOMIC DNA]</scope>
    <source>
        <strain evidence="1 2">CCMP1205</strain>
    </source>
</reference>
<accession>A0A5B8MXN7</accession>
<evidence type="ECO:0000313" key="2">
    <source>
        <dbReference type="Proteomes" id="UP000316726"/>
    </source>
</evidence>